<feature type="disulfide bond" evidence="17">
    <location>
        <begin position="68"/>
        <end position="73"/>
    </location>
</feature>
<comment type="cofactor">
    <cofactor evidence="15">
        <name>heme b</name>
        <dbReference type="ChEBI" id="CHEBI:60344"/>
    </cofactor>
    <text evidence="15">Binds 1 heme b (iron(II)-protoporphyrin IX) group per subunit.</text>
</comment>
<keyword evidence="10 15" id="KW-0408">Iron</keyword>
<evidence type="ECO:0000256" key="7">
    <source>
        <dbReference type="ARBA" id="ARBA00022723"/>
    </source>
</evidence>
<keyword evidence="9" id="KW-0560">Oxidoreductase</keyword>
<dbReference type="OMA" id="RDQGPEN"/>
<dbReference type="GO" id="GO:0140825">
    <property type="term" value="F:lactoperoxidase activity"/>
    <property type="evidence" value="ECO:0007669"/>
    <property type="project" value="UniProtKB-EC"/>
</dbReference>
<feature type="binding site" evidence="15">
    <location>
        <position position="74"/>
    </location>
    <ligand>
        <name>Ca(2+)</name>
        <dbReference type="ChEBI" id="CHEBI:29108"/>
        <label>1</label>
    </ligand>
</feature>
<keyword evidence="18" id="KW-0812">Transmembrane</keyword>
<evidence type="ECO:0000313" key="21">
    <source>
        <dbReference type="Proteomes" id="UP000243459"/>
    </source>
</evidence>
<feature type="binding site" evidence="15">
    <location>
        <position position="76"/>
    </location>
    <ligand>
        <name>Ca(2+)</name>
        <dbReference type="ChEBI" id="CHEBI:29108"/>
        <label>1</label>
    </ligand>
</feature>
<keyword evidence="21" id="KW-1185">Reference proteome</keyword>
<evidence type="ECO:0000256" key="10">
    <source>
        <dbReference type="ARBA" id="ARBA00023004"/>
    </source>
</evidence>
<keyword evidence="18" id="KW-1133">Transmembrane helix</keyword>
<reference evidence="21" key="1">
    <citation type="journal article" date="2017" name="Nat. Commun.">
        <title>The asparagus genome sheds light on the origin and evolution of a young Y chromosome.</title>
        <authorList>
            <person name="Harkess A."/>
            <person name="Zhou J."/>
            <person name="Xu C."/>
            <person name="Bowers J.E."/>
            <person name="Van der Hulst R."/>
            <person name="Ayyampalayam S."/>
            <person name="Mercati F."/>
            <person name="Riccardi P."/>
            <person name="McKain M.R."/>
            <person name="Kakrana A."/>
            <person name="Tang H."/>
            <person name="Ray J."/>
            <person name="Groenendijk J."/>
            <person name="Arikit S."/>
            <person name="Mathioni S.M."/>
            <person name="Nakano M."/>
            <person name="Shan H."/>
            <person name="Telgmann-Rauber A."/>
            <person name="Kanno A."/>
            <person name="Yue Z."/>
            <person name="Chen H."/>
            <person name="Li W."/>
            <person name="Chen Y."/>
            <person name="Xu X."/>
            <person name="Zhang Y."/>
            <person name="Luo S."/>
            <person name="Chen H."/>
            <person name="Gao J."/>
            <person name="Mao Z."/>
            <person name="Pires J.C."/>
            <person name="Luo M."/>
            <person name="Kudrna D."/>
            <person name="Wing R.A."/>
            <person name="Meyers B.C."/>
            <person name="Yi K."/>
            <person name="Kong H."/>
            <person name="Lavrijsen P."/>
            <person name="Sunseri F."/>
            <person name="Falavigna A."/>
            <person name="Ye Y."/>
            <person name="Leebens-Mack J.H."/>
            <person name="Chen G."/>
        </authorList>
    </citation>
    <scope>NUCLEOTIDE SEQUENCE [LARGE SCALE GENOMIC DNA]</scope>
    <source>
        <strain evidence="21">cv. DH0086</strain>
    </source>
</reference>
<dbReference type="InterPro" id="IPR033905">
    <property type="entry name" value="Secretory_peroxidase"/>
</dbReference>
<evidence type="ECO:0000256" key="17">
    <source>
        <dbReference type="PIRSR" id="PIRSR600823-5"/>
    </source>
</evidence>
<dbReference type="Gene3D" id="1.10.420.10">
    <property type="entry name" value="Peroxidase, domain 2"/>
    <property type="match status" value="1"/>
</dbReference>
<dbReference type="AlphaFoldDB" id="A0A5P1FL55"/>
<comment type="catalytic activity">
    <reaction evidence="1">
        <text>2 a phenolic donor + H2O2 = 2 a phenolic radical donor + 2 H2O</text>
        <dbReference type="Rhea" id="RHEA:56136"/>
        <dbReference type="ChEBI" id="CHEBI:15377"/>
        <dbReference type="ChEBI" id="CHEBI:16240"/>
        <dbReference type="ChEBI" id="CHEBI:139520"/>
        <dbReference type="ChEBI" id="CHEBI:139521"/>
        <dbReference type="EC" id="1.11.1.7"/>
    </reaction>
</comment>
<dbReference type="PANTHER" id="PTHR31235">
    <property type="entry name" value="PEROXIDASE 25-RELATED"/>
    <property type="match status" value="1"/>
</dbReference>
<dbReference type="PRINTS" id="PR00458">
    <property type="entry name" value="PEROXIDASE"/>
</dbReference>
<dbReference type="GO" id="GO:0006979">
    <property type="term" value="P:response to oxidative stress"/>
    <property type="evidence" value="ECO:0007669"/>
    <property type="project" value="InterPro"/>
</dbReference>
<sequence length="216" mass="23310">MSWSSSVENFGLILCMQLLGTSLGFLDVGFYSFTCPRAELIVRSVVKEAARLDPTMPAALLRLHYHDCIVQGCDGSVLIQKPRDQGPENSSPNHAGLRGFDVIENAKAQLEAQCPGVVSCADIVALAARDAIALSQGPFYRVPTGRRDGLVSNVADAASMPDLQDSIALIRAKFAEKGLSEKDLVLLSAAHTIGTTACFFLERRLYDFLPGGRPDR</sequence>
<evidence type="ECO:0000256" key="1">
    <source>
        <dbReference type="ARBA" id="ARBA00000189"/>
    </source>
</evidence>
<feature type="transmembrane region" description="Helical" evidence="18">
    <location>
        <begin position="12"/>
        <end position="33"/>
    </location>
</feature>
<dbReference type="InterPro" id="IPR010255">
    <property type="entry name" value="Haem_peroxidase_sf"/>
</dbReference>
<comment type="cofactor">
    <cofactor evidence="15">
        <name>Ca(2+)</name>
        <dbReference type="ChEBI" id="CHEBI:29108"/>
    </cofactor>
    <text evidence="15">Binds 2 calcium ions per subunit.</text>
</comment>
<feature type="binding site" evidence="15">
    <location>
        <position position="72"/>
    </location>
    <ligand>
        <name>Ca(2+)</name>
        <dbReference type="ChEBI" id="CHEBI:29108"/>
        <label>1</label>
    </ligand>
</feature>
<dbReference type="PROSITE" id="PS00435">
    <property type="entry name" value="PEROXIDASE_1"/>
    <property type="match status" value="1"/>
</dbReference>
<evidence type="ECO:0000256" key="14">
    <source>
        <dbReference type="PIRSR" id="PIRSR600823-2"/>
    </source>
</evidence>
<organism evidence="20 21">
    <name type="scientific">Asparagus officinalis</name>
    <name type="common">Garden asparagus</name>
    <dbReference type="NCBI Taxonomy" id="4686"/>
    <lineage>
        <taxon>Eukaryota</taxon>
        <taxon>Viridiplantae</taxon>
        <taxon>Streptophyta</taxon>
        <taxon>Embryophyta</taxon>
        <taxon>Tracheophyta</taxon>
        <taxon>Spermatophyta</taxon>
        <taxon>Magnoliopsida</taxon>
        <taxon>Liliopsida</taxon>
        <taxon>Asparagales</taxon>
        <taxon>Asparagaceae</taxon>
        <taxon>Asparagoideae</taxon>
        <taxon>Asparagus</taxon>
    </lineage>
</organism>
<dbReference type="FunFam" id="1.10.520.10:FF:000008">
    <property type="entry name" value="Peroxidase"/>
    <property type="match status" value="1"/>
</dbReference>
<evidence type="ECO:0000256" key="8">
    <source>
        <dbReference type="ARBA" id="ARBA00022837"/>
    </source>
</evidence>
<feature type="site" description="Transition state stabilizer" evidence="16">
    <location>
        <position position="62"/>
    </location>
</feature>
<evidence type="ECO:0000313" key="20">
    <source>
        <dbReference type="EMBL" id="ONK77411.1"/>
    </source>
</evidence>
<dbReference type="PRINTS" id="PR00461">
    <property type="entry name" value="PLPEROXIDASE"/>
</dbReference>
<evidence type="ECO:0000256" key="6">
    <source>
        <dbReference type="ARBA" id="ARBA00022617"/>
    </source>
</evidence>
<dbReference type="Proteomes" id="UP000243459">
    <property type="component" value="Chromosome 2"/>
</dbReference>
<gene>
    <name evidence="20" type="ORF">A4U43_C02F6250</name>
</gene>
<evidence type="ECO:0000256" key="18">
    <source>
        <dbReference type="SAM" id="Phobius"/>
    </source>
</evidence>
<dbReference type="InterPro" id="IPR000823">
    <property type="entry name" value="Peroxidase_pln"/>
</dbReference>
<keyword evidence="7 15" id="KW-0479">Metal-binding</keyword>
<evidence type="ECO:0000256" key="15">
    <source>
        <dbReference type="PIRSR" id="PIRSR600823-3"/>
    </source>
</evidence>
<dbReference type="EMBL" id="CM007382">
    <property type="protein sequence ID" value="ONK77411.1"/>
    <property type="molecule type" value="Genomic_DNA"/>
</dbReference>
<evidence type="ECO:0000256" key="13">
    <source>
        <dbReference type="PIRSR" id="PIRSR600823-1"/>
    </source>
</evidence>
<evidence type="ECO:0000256" key="2">
    <source>
        <dbReference type="ARBA" id="ARBA00002322"/>
    </source>
</evidence>
<name>A0A5P1FL55_ASPOF</name>
<feature type="disulfide bond" evidence="17">
    <location>
        <begin position="35"/>
        <end position="114"/>
    </location>
</feature>
<feature type="active site" description="Proton acceptor" evidence="13">
    <location>
        <position position="66"/>
    </location>
</feature>
<keyword evidence="12" id="KW-0376">Hydrogen peroxide</keyword>
<evidence type="ECO:0000259" key="19">
    <source>
        <dbReference type="PROSITE" id="PS50873"/>
    </source>
</evidence>
<feature type="binding site" evidence="15">
    <location>
        <position position="192"/>
    </location>
    <ligand>
        <name>Ca(2+)</name>
        <dbReference type="ChEBI" id="CHEBI:29108"/>
        <label>2</label>
    </ligand>
</feature>
<evidence type="ECO:0000256" key="12">
    <source>
        <dbReference type="ARBA" id="ARBA00023324"/>
    </source>
</evidence>
<evidence type="ECO:0000256" key="11">
    <source>
        <dbReference type="ARBA" id="ARBA00023157"/>
    </source>
</evidence>
<dbReference type="Gramene" id="ONK77411">
    <property type="protein sequence ID" value="ONK77411"/>
    <property type="gene ID" value="A4U43_C02F6250"/>
</dbReference>
<keyword evidence="8 15" id="KW-0106">Calcium</keyword>
<comment type="function">
    <text evidence="2">Removal of H(2)O(2), oxidation of toxic reductants, biosynthesis and degradation of lignin, suberization, auxin catabolism, response to environmental stresses such as wounding, pathogen attack and oxidative stress. These functions might be dependent on each isozyme/isoform in each plant tissue.</text>
</comment>
<dbReference type="SUPFAM" id="SSF48113">
    <property type="entry name" value="Heme-dependent peroxidases"/>
    <property type="match status" value="1"/>
</dbReference>
<dbReference type="PROSITE" id="PS50873">
    <property type="entry name" value="PEROXIDASE_4"/>
    <property type="match status" value="1"/>
</dbReference>
<feature type="binding site" evidence="14">
    <location>
        <position position="161"/>
    </location>
    <ligand>
        <name>substrate</name>
    </ligand>
</feature>
<feature type="binding site" evidence="15">
    <location>
        <position position="67"/>
    </location>
    <ligand>
        <name>Ca(2+)</name>
        <dbReference type="ChEBI" id="CHEBI:29108"/>
        <label>1</label>
    </ligand>
</feature>
<keyword evidence="6" id="KW-0349">Heme</keyword>
<evidence type="ECO:0000256" key="5">
    <source>
        <dbReference type="ARBA" id="ARBA00022559"/>
    </source>
</evidence>
<dbReference type="InterPro" id="IPR002016">
    <property type="entry name" value="Haem_peroxidase"/>
</dbReference>
<evidence type="ECO:0000256" key="4">
    <source>
        <dbReference type="ARBA" id="ARBA00012313"/>
    </source>
</evidence>
<evidence type="ECO:0000256" key="16">
    <source>
        <dbReference type="PIRSR" id="PIRSR600823-4"/>
    </source>
</evidence>
<keyword evidence="18" id="KW-0472">Membrane</keyword>
<dbReference type="EC" id="1.11.1.7" evidence="4"/>
<dbReference type="Pfam" id="PF00141">
    <property type="entry name" value="peroxidase"/>
    <property type="match status" value="1"/>
</dbReference>
<dbReference type="CDD" id="cd00693">
    <property type="entry name" value="secretory_peroxidase"/>
    <property type="match status" value="1"/>
</dbReference>
<dbReference type="Gene3D" id="1.10.520.10">
    <property type="match status" value="1"/>
</dbReference>
<feature type="binding site" evidence="15">
    <location>
        <position position="70"/>
    </location>
    <ligand>
        <name>Ca(2+)</name>
        <dbReference type="ChEBI" id="CHEBI:29108"/>
        <label>1</label>
    </ligand>
</feature>
<dbReference type="GO" id="GO:0020037">
    <property type="term" value="F:heme binding"/>
    <property type="evidence" value="ECO:0007669"/>
    <property type="project" value="InterPro"/>
</dbReference>
<accession>A0A5P1FL55</accession>
<keyword evidence="5" id="KW-0575">Peroxidase</keyword>
<dbReference type="InterPro" id="IPR019793">
    <property type="entry name" value="Peroxidases_heam-ligand_BS"/>
</dbReference>
<dbReference type="GO" id="GO:0046872">
    <property type="term" value="F:metal ion binding"/>
    <property type="evidence" value="ECO:0007669"/>
    <property type="project" value="UniProtKB-KW"/>
</dbReference>
<keyword evidence="11 17" id="KW-1015">Disulfide bond</keyword>
<dbReference type="GO" id="GO:0042744">
    <property type="term" value="P:hydrogen peroxide catabolic process"/>
    <property type="evidence" value="ECO:0007669"/>
    <property type="project" value="UniProtKB-KW"/>
</dbReference>
<feature type="domain" description="Plant heme peroxidase family profile" evidence="19">
    <location>
        <begin position="25"/>
        <end position="216"/>
    </location>
</feature>
<evidence type="ECO:0000256" key="9">
    <source>
        <dbReference type="ARBA" id="ARBA00023002"/>
    </source>
</evidence>
<comment type="similarity">
    <text evidence="3">Belongs to the peroxidase family. Ascorbate peroxidase subfamily.</text>
</comment>
<protein>
    <recommendedName>
        <fullName evidence="4">peroxidase</fullName>
        <ecNumber evidence="4">1.11.1.7</ecNumber>
    </recommendedName>
</protein>
<proteinExistence type="inferred from homology"/>
<evidence type="ECO:0000256" key="3">
    <source>
        <dbReference type="ARBA" id="ARBA00006873"/>
    </source>
</evidence>
<feature type="binding site" description="axial binding residue" evidence="15">
    <location>
        <position position="191"/>
    </location>
    <ligand>
        <name>heme b</name>
        <dbReference type="ChEBI" id="CHEBI:60344"/>
    </ligand>
    <ligandPart>
        <name>Fe</name>
        <dbReference type="ChEBI" id="CHEBI:18248"/>
    </ligandPart>
</feature>